<dbReference type="EMBL" id="DXEM01000031">
    <property type="protein sequence ID" value="HIX68459.1"/>
    <property type="molecule type" value="Genomic_DNA"/>
</dbReference>
<protein>
    <submittedName>
        <fullName evidence="1">DUF1292 domain-containing protein</fullName>
    </submittedName>
</protein>
<name>A0A9D2BAQ3_9FIRM</name>
<dbReference type="Pfam" id="PF06949">
    <property type="entry name" value="DUF1292"/>
    <property type="match status" value="1"/>
</dbReference>
<evidence type="ECO:0000313" key="1">
    <source>
        <dbReference type="EMBL" id="HIX68459.1"/>
    </source>
</evidence>
<sequence length="103" mass="11807">MSESTENYIEEDNPILHLELEDGRIMDCAVIAIFEAGSDQQTYIALIPIEDLEKDEEETALLLYRYVISPDDADVFSLDNIEDDEEYQVVTSTLDEILEEETL</sequence>
<proteinExistence type="predicted"/>
<dbReference type="Proteomes" id="UP000886721">
    <property type="component" value="Unassembled WGS sequence"/>
</dbReference>
<gene>
    <name evidence="1" type="ORF">H9735_10135</name>
</gene>
<reference evidence="1" key="2">
    <citation type="submission" date="2021-04" db="EMBL/GenBank/DDBJ databases">
        <authorList>
            <person name="Gilroy R."/>
        </authorList>
    </citation>
    <scope>NUCLEOTIDE SEQUENCE</scope>
    <source>
        <strain evidence="1">CHK191-13928</strain>
    </source>
</reference>
<comment type="caution">
    <text evidence="1">The sequence shown here is derived from an EMBL/GenBank/DDBJ whole genome shotgun (WGS) entry which is preliminary data.</text>
</comment>
<reference evidence="1" key="1">
    <citation type="journal article" date="2021" name="PeerJ">
        <title>Extensive microbial diversity within the chicken gut microbiome revealed by metagenomics and culture.</title>
        <authorList>
            <person name="Gilroy R."/>
            <person name="Ravi A."/>
            <person name="Getino M."/>
            <person name="Pursley I."/>
            <person name="Horton D.L."/>
            <person name="Alikhan N.F."/>
            <person name="Baker D."/>
            <person name="Gharbi K."/>
            <person name="Hall N."/>
            <person name="Watson M."/>
            <person name="Adriaenssens E.M."/>
            <person name="Foster-Nyarko E."/>
            <person name="Jarju S."/>
            <person name="Secka A."/>
            <person name="Antonio M."/>
            <person name="Oren A."/>
            <person name="Chaudhuri R.R."/>
            <person name="La Ragione R."/>
            <person name="Hildebrand F."/>
            <person name="Pallen M.J."/>
        </authorList>
    </citation>
    <scope>NUCLEOTIDE SEQUENCE</scope>
    <source>
        <strain evidence="1">CHK191-13928</strain>
    </source>
</reference>
<dbReference type="AlphaFoldDB" id="A0A9D2BAQ3"/>
<organism evidence="1 2">
    <name type="scientific">Candidatus Anaerostipes excrementavium</name>
    <dbReference type="NCBI Taxonomy" id="2838463"/>
    <lineage>
        <taxon>Bacteria</taxon>
        <taxon>Bacillati</taxon>
        <taxon>Bacillota</taxon>
        <taxon>Clostridia</taxon>
        <taxon>Lachnospirales</taxon>
        <taxon>Lachnospiraceae</taxon>
        <taxon>Anaerostipes</taxon>
    </lineage>
</organism>
<dbReference type="InterPro" id="IPR009711">
    <property type="entry name" value="UPF0473"/>
</dbReference>
<evidence type="ECO:0000313" key="2">
    <source>
        <dbReference type="Proteomes" id="UP000886721"/>
    </source>
</evidence>
<accession>A0A9D2BAQ3</accession>